<feature type="region of interest" description="Disordered" evidence="4">
    <location>
        <begin position="97"/>
        <end position="120"/>
    </location>
</feature>
<dbReference type="Pfam" id="PF01754">
    <property type="entry name" value="zf-A20"/>
    <property type="match status" value="1"/>
</dbReference>
<evidence type="ECO:0000256" key="4">
    <source>
        <dbReference type="SAM" id="MobiDB-lite"/>
    </source>
</evidence>
<keyword evidence="1" id="KW-0479">Metal-binding</keyword>
<dbReference type="PROSITE" id="PS51036">
    <property type="entry name" value="ZF_A20"/>
    <property type="match status" value="1"/>
</dbReference>
<dbReference type="InterPro" id="IPR003123">
    <property type="entry name" value="VPS9"/>
</dbReference>
<dbReference type="InterPro" id="IPR002653">
    <property type="entry name" value="Znf_A20"/>
</dbReference>
<dbReference type="InterPro" id="IPR045046">
    <property type="entry name" value="Vps9-like"/>
</dbReference>
<accession>A0AAN9VPW4</accession>
<dbReference type="Gene3D" id="1.10.246.120">
    <property type="match status" value="1"/>
</dbReference>
<keyword evidence="3" id="KW-0862">Zinc</keyword>
<feature type="region of interest" description="Disordered" evidence="4">
    <location>
        <begin position="48"/>
        <end position="75"/>
    </location>
</feature>
<feature type="domain" description="A20-type" evidence="5">
    <location>
        <begin position="12"/>
        <end position="46"/>
    </location>
</feature>
<dbReference type="GO" id="GO:0003677">
    <property type="term" value="F:DNA binding"/>
    <property type="evidence" value="ECO:0007669"/>
    <property type="project" value="InterPro"/>
</dbReference>
<feature type="compositionally biased region" description="Low complexity" evidence="4">
    <location>
        <begin position="509"/>
        <end position="521"/>
    </location>
</feature>
<dbReference type="GO" id="GO:0005085">
    <property type="term" value="F:guanyl-nucleotide exchange factor activity"/>
    <property type="evidence" value="ECO:0007669"/>
    <property type="project" value="InterPro"/>
</dbReference>
<dbReference type="Pfam" id="PF18151">
    <property type="entry name" value="DUF5601"/>
    <property type="match status" value="1"/>
</dbReference>
<feature type="region of interest" description="Disordered" evidence="4">
    <location>
        <begin position="501"/>
        <end position="526"/>
    </location>
</feature>
<dbReference type="Pfam" id="PF02204">
    <property type="entry name" value="VPS9"/>
    <property type="match status" value="1"/>
</dbReference>
<dbReference type="GO" id="GO:0031267">
    <property type="term" value="F:small GTPase binding"/>
    <property type="evidence" value="ECO:0007669"/>
    <property type="project" value="TreeGrafter"/>
</dbReference>
<name>A0AAN9VPW4_9ORTH</name>
<dbReference type="AlphaFoldDB" id="A0AAN9VPW4"/>
<evidence type="ECO:0000259" key="6">
    <source>
        <dbReference type="PROSITE" id="PS51205"/>
    </source>
</evidence>
<gene>
    <name evidence="7" type="ORF">R5R35_000799</name>
</gene>
<dbReference type="Gene3D" id="1.20.1050.80">
    <property type="entry name" value="VPS9 domain"/>
    <property type="match status" value="1"/>
</dbReference>
<feature type="domain" description="VPS9" evidence="6">
    <location>
        <begin position="222"/>
        <end position="365"/>
    </location>
</feature>
<feature type="compositionally biased region" description="Polar residues" evidence="4">
    <location>
        <begin position="97"/>
        <end position="114"/>
    </location>
</feature>
<dbReference type="GO" id="GO:0005829">
    <property type="term" value="C:cytosol"/>
    <property type="evidence" value="ECO:0007669"/>
    <property type="project" value="TreeGrafter"/>
</dbReference>
<dbReference type="GO" id="GO:0030139">
    <property type="term" value="C:endocytic vesicle"/>
    <property type="evidence" value="ECO:0007669"/>
    <property type="project" value="TreeGrafter"/>
</dbReference>
<dbReference type="PANTHER" id="PTHR23101">
    <property type="entry name" value="RAB GDP/GTP EXCHANGE FACTOR"/>
    <property type="match status" value="1"/>
</dbReference>
<evidence type="ECO:0000256" key="1">
    <source>
        <dbReference type="ARBA" id="ARBA00022723"/>
    </source>
</evidence>
<evidence type="ECO:0000259" key="5">
    <source>
        <dbReference type="PROSITE" id="PS51036"/>
    </source>
</evidence>
<keyword evidence="2" id="KW-0863">Zinc-finger</keyword>
<dbReference type="SUPFAM" id="SSF57716">
    <property type="entry name" value="Glucocorticoid receptor-like (DNA-binding domain)"/>
    <property type="match status" value="1"/>
</dbReference>
<comment type="caution">
    <text evidence="7">The sequence shown here is derived from an EMBL/GenBank/DDBJ whole genome shotgun (WGS) entry which is preliminary data.</text>
</comment>
<dbReference type="Proteomes" id="UP001378592">
    <property type="component" value="Unassembled WGS sequence"/>
</dbReference>
<dbReference type="EMBL" id="JAZDUA010000080">
    <property type="protein sequence ID" value="KAK7869080.1"/>
    <property type="molecule type" value="Genomic_DNA"/>
</dbReference>
<sequence>MYAIKTPSLRIDEADLKCKNGCGFYGNSEWGGYCSKCHREHLQRERQRKNIAHSSAHISEREHGGDNAKSSVAGFSKFEEKKRQHLKKTKLLKIFRKSSSARDSGRPEQTQEGASKNPELEKLKQDHQELFSNLGHRVEHDVHKHISSFYKAIREFVDVETIDELSEKVQNLYQVFAKRMDASSNYINVTAEQKEMLLDYIEKYVMTCLYRLLFCPASTNDEEKDLLIQDRIRQLNWVNAKHLGCIINETQSEVWDLVYTAITDVLGMDSAKAPQDKLNCVVRCCRNIFLLLQQSVGGPASADEFLPALIFIVLKANPARLKSNINYITRFCNASRLMSGEGGYYFTNLCCAVSFLENLTAESLNIPADEFQQYMSGKVVPPNTWESALMMCEGMHLMYEHLAILDDLRKRHVCLIQGTAALKDDISKFKNDIATKVEAVLSRTPLTIRPKRTPTDLDSEDPTCESLPPPIVPQIIAPQVGSDAISQKILVSETESSQEITSRQDLFLPSSTSSIPQSSSQDYLSPSPVFGLSNSFDELATPDEIYAAQESLSFVQGLTAVNYDIDLSDLSADNSYAEDLAITDSIKPDVSLPLEPKMNEDVSSSLLDTNESPTAGGLLPSPIKPVLSEEYKGFSAQGWQIPSIPCNTGDSLPTISSQSVVAHSSEPISLPLTNSERKDYKVASEINDANSVSGLPVEGSGSSSQMEDTLVKALSGVMSTFDRLF</sequence>
<keyword evidence="8" id="KW-1185">Reference proteome</keyword>
<dbReference type="PROSITE" id="PS51205">
    <property type="entry name" value="VPS9"/>
    <property type="match status" value="1"/>
</dbReference>
<dbReference type="InterPro" id="IPR041545">
    <property type="entry name" value="DUF5601"/>
</dbReference>
<dbReference type="GO" id="GO:0016192">
    <property type="term" value="P:vesicle-mediated transport"/>
    <property type="evidence" value="ECO:0007669"/>
    <property type="project" value="InterPro"/>
</dbReference>
<evidence type="ECO:0000313" key="7">
    <source>
        <dbReference type="EMBL" id="KAK7869080.1"/>
    </source>
</evidence>
<dbReference type="SMART" id="SM00167">
    <property type="entry name" value="VPS9"/>
    <property type="match status" value="1"/>
</dbReference>
<organism evidence="7 8">
    <name type="scientific">Gryllus longicercus</name>
    <dbReference type="NCBI Taxonomy" id="2509291"/>
    <lineage>
        <taxon>Eukaryota</taxon>
        <taxon>Metazoa</taxon>
        <taxon>Ecdysozoa</taxon>
        <taxon>Arthropoda</taxon>
        <taxon>Hexapoda</taxon>
        <taxon>Insecta</taxon>
        <taxon>Pterygota</taxon>
        <taxon>Neoptera</taxon>
        <taxon>Polyneoptera</taxon>
        <taxon>Orthoptera</taxon>
        <taxon>Ensifera</taxon>
        <taxon>Gryllidea</taxon>
        <taxon>Grylloidea</taxon>
        <taxon>Gryllidae</taxon>
        <taxon>Gryllinae</taxon>
        <taxon>Gryllus</taxon>
    </lineage>
</organism>
<evidence type="ECO:0008006" key="9">
    <source>
        <dbReference type="Google" id="ProtNLM"/>
    </source>
</evidence>
<evidence type="ECO:0000313" key="8">
    <source>
        <dbReference type="Proteomes" id="UP001378592"/>
    </source>
</evidence>
<dbReference type="SUPFAM" id="SSF109993">
    <property type="entry name" value="VPS9 domain"/>
    <property type="match status" value="1"/>
</dbReference>
<evidence type="ECO:0000256" key="3">
    <source>
        <dbReference type="ARBA" id="ARBA00022833"/>
    </source>
</evidence>
<dbReference type="GO" id="GO:0008270">
    <property type="term" value="F:zinc ion binding"/>
    <property type="evidence" value="ECO:0007669"/>
    <property type="project" value="UniProtKB-KW"/>
</dbReference>
<dbReference type="Gene3D" id="1.20.5.4770">
    <property type="match status" value="1"/>
</dbReference>
<protein>
    <recommendedName>
        <fullName evidence="9">Rab5 GDP/GTP exchange factor</fullName>
    </recommendedName>
</protein>
<dbReference type="InterPro" id="IPR037191">
    <property type="entry name" value="VPS9_dom_sf"/>
</dbReference>
<evidence type="ECO:0000256" key="2">
    <source>
        <dbReference type="ARBA" id="ARBA00022771"/>
    </source>
</evidence>
<dbReference type="SMART" id="SM00259">
    <property type="entry name" value="ZnF_A20"/>
    <property type="match status" value="1"/>
</dbReference>
<proteinExistence type="predicted"/>
<reference evidence="7 8" key="1">
    <citation type="submission" date="2024-03" db="EMBL/GenBank/DDBJ databases">
        <title>The genome assembly and annotation of the cricket Gryllus longicercus Weissman &amp; Gray.</title>
        <authorList>
            <person name="Szrajer S."/>
            <person name="Gray D."/>
            <person name="Ylla G."/>
        </authorList>
    </citation>
    <scope>NUCLEOTIDE SEQUENCE [LARGE SCALE GENOMIC DNA]</scope>
    <source>
        <strain evidence="7">DAG 2021-001</strain>
        <tissue evidence="7">Whole body minus gut</tissue>
    </source>
</reference>
<dbReference type="PANTHER" id="PTHR23101:SF122">
    <property type="entry name" value="RABAPTIN-5-ASSOCIATED EXCHANGE FACTOR FOR RAB5"/>
    <property type="match status" value="1"/>
</dbReference>